<name>A0A1J1LRP5_9CYAN</name>
<evidence type="ECO:0000313" key="5">
    <source>
        <dbReference type="Proteomes" id="UP000184315"/>
    </source>
</evidence>
<keyword evidence="3" id="KW-0089">Bile pigment</keyword>
<dbReference type="InterPro" id="IPR009050">
    <property type="entry name" value="Globin-like_sf"/>
</dbReference>
<dbReference type="Proteomes" id="UP000184315">
    <property type="component" value="Unassembled WGS sequence"/>
</dbReference>
<protein>
    <submittedName>
        <fullName evidence="4">Uncharacterized protein</fullName>
    </submittedName>
</protein>
<evidence type="ECO:0000256" key="3">
    <source>
        <dbReference type="ARBA" id="ARBA00023307"/>
    </source>
</evidence>
<proteinExistence type="inferred from homology"/>
<keyword evidence="2" id="KW-0157">Chromophore</keyword>
<dbReference type="GO" id="GO:0030089">
    <property type="term" value="C:phycobilisome"/>
    <property type="evidence" value="ECO:0007669"/>
    <property type="project" value="InterPro"/>
</dbReference>
<dbReference type="Pfam" id="PF00502">
    <property type="entry name" value="Phycobilisome"/>
    <property type="match status" value="1"/>
</dbReference>
<evidence type="ECO:0000313" key="4">
    <source>
        <dbReference type="EMBL" id="CUR34682.1"/>
    </source>
</evidence>
<dbReference type="InterPro" id="IPR012128">
    <property type="entry name" value="Phycobilisome_asu/bsu"/>
</dbReference>
<dbReference type="GO" id="GO:0015979">
    <property type="term" value="P:photosynthesis"/>
    <property type="evidence" value="ECO:0007669"/>
    <property type="project" value="InterPro"/>
</dbReference>
<dbReference type="AlphaFoldDB" id="A0A1J1LRP5"/>
<dbReference type="Gene3D" id="1.10.490.20">
    <property type="entry name" value="Phycocyanins"/>
    <property type="match status" value="1"/>
</dbReference>
<gene>
    <name evidence="4" type="ORF">PL9214650121</name>
</gene>
<organism evidence="4 5">
    <name type="scientific">Planktothrix tepida PCC 9214</name>
    <dbReference type="NCBI Taxonomy" id="671072"/>
    <lineage>
        <taxon>Bacteria</taxon>
        <taxon>Bacillati</taxon>
        <taxon>Cyanobacteriota</taxon>
        <taxon>Cyanophyceae</taxon>
        <taxon>Oscillatoriophycideae</taxon>
        <taxon>Oscillatoriales</taxon>
        <taxon>Microcoleaceae</taxon>
        <taxon>Planktothrix</taxon>
    </lineage>
</organism>
<keyword evidence="5" id="KW-1185">Reference proteome</keyword>
<accession>A0A1J1LRP5</accession>
<dbReference type="STRING" id="671072.PL9214650121"/>
<sequence length="387" mass="44230">MSKGEFTKTSEAGFNMKPEYEGSPVCDWNQDASKILTILDQTSCSGSIISGECPDENPSSKSSEMMTLMAVEWAKQYYSMIWSPNPSHSSTGIEPDQPVDITEFDEQRSRIVSQLFQMLNIAGEIAWNKIDAVLGSYLQSHQNLLELIKPKEIIQDTCHLYRETIEAYAQYEYPSRLAVLVGREIISIRRKYSNRSAVFLAVLAMEFNYVGKILLDWIPLKSRSIFLLYFKAVEDYLHAPIAEVHALAATHKADSEALIAVQQLLSQTTTIAHNVYNRVCHLHPGYRSISGNLANSMVHYSSIRDVELFQIYLCLCALEGSLRPVQEELFPMCVILYPRLNVSWELVQDMLNSLLWELYYSLSPENYKVFLPYIHTITEIFSDRVVY</sequence>
<dbReference type="EMBL" id="CZDF01000172">
    <property type="protein sequence ID" value="CUR34682.1"/>
    <property type="molecule type" value="Genomic_DNA"/>
</dbReference>
<reference evidence="5" key="1">
    <citation type="submission" date="2015-10" db="EMBL/GenBank/DDBJ databases">
        <authorList>
            <person name="Regsiter A."/>
            <person name="william w."/>
        </authorList>
    </citation>
    <scope>NUCLEOTIDE SEQUENCE [LARGE SCALE GENOMIC DNA]</scope>
</reference>
<dbReference type="InterPro" id="IPR038719">
    <property type="entry name" value="Phycobilisome_asu/bsu_sf"/>
</dbReference>
<comment type="similarity">
    <text evidence="1">Belongs to the phycobiliprotein family.</text>
</comment>
<evidence type="ECO:0000256" key="2">
    <source>
        <dbReference type="ARBA" id="ARBA00022991"/>
    </source>
</evidence>
<dbReference type="OrthoDB" id="527514at2"/>
<evidence type="ECO:0000256" key="1">
    <source>
        <dbReference type="ARBA" id="ARBA00008182"/>
    </source>
</evidence>
<dbReference type="SUPFAM" id="SSF46458">
    <property type="entry name" value="Globin-like"/>
    <property type="match status" value="1"/>
</dbReference>